<sequence length="174" mass="19345">MLMCCKLYISESRSLAAQDSMERAAGLDPEMAMVNKFQDRANNRDGVSHYSRLQQTIVSMVEAACKAINLEQHTGAHPRVGVVDGIIFHPLAQTSLDEAACLARQILGRFHDEESTEIACILLEPNRVGADRLQNRVELLAAEEGLDLQKGYFTDCSQAMLIDKYMKLTSDARN</sequence>
<dbReference type="InterPro" id="IPR037064">
    <property type="entry name" value="Formiminotransferase_N_sf"/>
</dbReference>
<dbReference type="EMBL" id="JBAMMX010000022">
    <property type="protein sequence ID" value="KAK6918996.1"/>
    <property type="molecule type" value="Genomic_DNA"/>
</dbReference>
<feature type="domain" description="Formiminotransferase N-terminal subdomain" evidence="1">
    <location>
        <begin position="1"/>
        <end position="132"/>
    </location>
</feature>
<proteinExistence type="predicted"/>
<dbReference type="SMART" id="SM01222">
    <property type="entry name" value="FTCD_N"/>
    <property type="match status" value="1"/>
</dbReference>
<dbReference type="InterPro" id="IPR051623">
    <property type="entry name" value="FTCD"/>
</dbReference>
<dbReference type="Gene3D" id="3.30.990.10">
    <property type="entry name" value="Formiminotransferase, N-terminal subdomain"/>
    <property type="match status" value="1"/>
</dbReference>
<accession>A0AAN8UVV8</accession>
<evidence type="ECO:0000313" key="2">
    <source>
        <dbReference type="EMBL" id="KAK6918996.1"/>
    </source>
</evidence>
<organism evidence="2 3">
    <name type="scientific">Dillenia turbinata</name>
    <dbReference type="NCBI Taxonomy" id="194707"/>
    <lineage>
        <taxon>Eukaryota</taxon>
        <taxon>Viridiplantae</taxon>
        <taxon>Streptophyta</taxon>
        <taxon>Embryophyta</taxon>
        <taxon>Tracheophyta</taxon>
        <taxon>Spermatophyta</taxon>
        <taxon>Magnoliopsida</taxon>
        <taxon>eudicotyledons</taxon>
        <taxon>Gunneridae</taxon>
        <taxon>Pentapetalae</taxon>
        <taxon>Dilleniales</taxon>
        <taxon>Dilleniaceae</taxon>
        <taxon>Dillenia</taxon>
    </lineage>
</organism>
<reference evidence="2 3" key="1">
    <citation type="submission" date="2023-12" db="EMBL/GenBank/DDBJ databases">
        <title>A high-quality genome assembly for Dillenia turbinata (Dilleniales).</title>
        <authorList>
            <person name="Chanderbali A."/>
        </authorList>
    </citation>
    <scope>NUCLEOTIDE SEQUENCE [LARGE SCALE GENOMIC DNA]</scope>
    <source>
        <strain evidence="2">LSX21</strain>
        <tissue evidence="2">Leaf</tissue>
    </source>
</reference>
<dbReference type="GO" id="GO:0016740">
    <property type="term" value="F:transferase activity"/>
    <property type="evidence" value="ECO:0007669"/>
    <property type="project" value="InterPro"/>
</dbReference>
<name>A0AAN8UVV8_9MAGN</name>
<evidence type="ECO:0000313" key="3">
    <source>
        <dbReference type="Proteomes" id="UP001370490"/>
    </source>
</evidence>
<keyword evidence="3" id="KW-1185">Reference proteome</keyword>
<dbReference type="GO" id="GO:0005542">
    <property type="term" value="F:folic acid binding"/>
    <property type="evidence" value="ECO:0007669"/>
    <property type="project" value="InterPro"/>
</dbReference>
<dbReference type="PANTHER" id="PTHR12234:SF5">
    <property type="entry name" value="PUTATIVE, EXPRESSED-RELATED"/>
    <property type="match status" value="1"/>
</dbReference>
<dbReference type="SUPFAM" id="SSF55116">
    <property type="entry name" value="Formiminotransferase domain of formiminotransferase-cyclodeaminase"/>
    <property type="match status" value="1"/>
</dbReference>
<gene>
    <name evidence="2" type="ORF">RJ641_017418</name>
</gene>
<dbReference type="Proteomes" id="UP001370490">
    <property type="component" value="Unassembled WGS sequence"/>
</dbReference>
<dbReference type="AlphaFoldDB" id="A0AAN8UVV8"/>
<dbReference type="Pfam" id="PF07837">
    <property type="entry name" value="FTCD_N"/>
    <property type="match status" value="1"/>
</dbReference>
<comment type="caution">
    <text evidence="2">The sequence shown here is derived from an EMBL/GenBank/DDBJ whole genome shotgun (WGS) entry which is preliminary data.</text>
</comment>
<evidence type="ECO:0000259" key="1">
    <source>
        <dbReference type="SMART" id="SM01222"/>
    </source>
</evidence>
<dbReference type="InterPro" id="IPR022384">
    <property type="entry name" value="FormiminoTrfase_cat_dom_sf"/>
</dbReference>
<protein>
    <submittedName>
        <fullName evidence="2">Formiminotransferase, N-terminal subdomain</fullName>
    </submittedName>
</protein>
<dbReference type="InterPro" id="IPR012886">
    <property type="entry name" value="Formiminotransferase_N"/>
</dbReference>
<dbReference type="PANTHER" id="PTHR12234">
    <property type="entry name" value="FORMIMINOTRANSFERASE-CYCLODEAMINASE"/>
    <property type="match status" value="1"/>
</dbReference>